<dbReference type="InterPro" id="IPR050951">
    <property type="entry name" value="Retrovirus_Pol_polyprotein"/>
</dbReference>
<name>A0A6J1BFB3_9ROSI</name>
<dbReference type="Gene3D" id="3.30.420.10">
    <property type="entry name" value="Ribonuclease H-like superfamily/Ribonuclease H"/>
    <property type="match status" value="1"/>
</dbReference>
<protein>
    <submittedName>
        <fullName evidence="3">Uncharacterized protein K02A2.6-like</fullName>
    </submittedName>
</protein>
<dbReference type="Proteomes" id="UP000504621">
    <property type="component" value="Unplaced"/>
</dbReference>
<dbReference type="PANTHER" id="PTHR37984:SF5">
    <property type="entry name" value="PROTEIN NYNRIN-LIKE"/>
    <property type="match status" value="1"/>
</dbReference>
<dbReference type="GO" id="GO:0003676">
    <property type="term" value="F:nucleic acid binding"/>
    <property type="evidence" value="ECO:0007669"/>
    <property type="project" value="InterPro"/>
</dbReference>
<dbReference type="OrthoDB" id="1704624at2759"/>
<organism evidence="2 3">
    <name type="scientific">Herrania umbratica</name>
    <dbReference type="NCBI Taxonomy" id="108875"/>
    <lineage>
        <taxon>Eukaryota</taxon>
        <taxon>Viridiplantae</taxon>
        <taxon>Streptophyta</taxon>
        <taxon>Embryophyta</taxon>
        <taxon>Tracheophyta</taxon>
        <taxon>Spermatophyta</taxon>
        <taxon>Magnoliopsida</taxon>
        <taxon>eudicotyledons</taxon>
        <taxon>Gunneridae</taxon>
        <taxon>Pentapetalae</taxon>
        <taxon>rosids</taxon>
        <taxon>malvids</taxon>
        <taxon>Malvales</taxon>
        <taxon>Malvaceae</taxon>
        <taxon>Byttnerioideae</taxon>
        <taxon>Herrania</taxon>
    </lineage>
</organism>
<dbReference type="GeneID" id="110426823"/>
<dbReference type="Pfam" id="PF00665">
    <property type="entry name" value="rve"/>
    <property type="match status" value="1"/>
</dbReference>
<dbReference type="PANTHER" id="PTHR37984">
    <property type="entry name" value="PROTEIN CBG26694"/>
    <property type="match status" value="1"/>
</dbReference>
<proteinExistence type="predicted"/>
<dbReference type="InterPro" id="IPR036397">
    <property type="entry name" value="RNaseH_sf"/>
</dbReference>
<evidence type="ECO:0000259" key="1">
    <source>
        <dbReference type="PROSITE" id="PS50994"/>
    </source>
</evidence>
<gene>
    <name evidence="3" type="primary">LOC110426823</name>
</gene>
<accession>A0A6J1BFB3</accession>
<dbReference type="SUPFAM" id="SSF53098">
    <property type="entry name" value="Ribonuclease H-like"/>
    <property type="match status" value="1"/>
</dbReference>
<reference evidence="3" key="1">
    <citation type="submission" date="2025-08" db="UniProtKB">
        <authorList>
            <consortium name="RefSeq"/>
        </authorList>
    </citation>
    <scope>IDENTIFICATION</scope>
    <source>
        <tissue evidence="3">Leaf</tissue>
    </source>
</reference>
<evidence type="ECO:0000313" key="2">
    <source>
        <dbReference type="Proteomes" id="UP000504621"/>
    </source>
</evidence>
<dbReference type="RefSeq" id="XP_021297798.1">
    <property type="nucleotide sequence ID" value="XM_021442123.1"/>
</dbReference>
<sequence>METDVVNYARAFDLVGLINPPSKGYTWILAVRECFTKWVEDISLQNVIGSTVANFIKENIICRFGIPRRIFSDNGTPFINASVRELLALYNVDHVKFTLYYSKENGQAEATNKTSLKIISRMVHEKLKMWHDALPVALWAYRTSKRGLTKATPFSLVYGTKAVLLAKILVPSTRLTLNIEFDNDTLWMLKLEALEEKRD</sequence>
<dbReference type="PROSITE" id="PS50994">
    <property type="entry name" value="INTEGRASE"/>
    <property type="match status" value="1"/>
</dbReference>
<dbReference type="AlphaFoldDB" id="A0A6J1BFB3"/>
<dbReference type="InterPro" id="IPR012337">
    <property type="entry name" value="RNaseH-like_sf"/>
</dbReference>
<dbReference type="GO" id="GO:0015074">
    <property type="term" value="P:DNA integration"/>
    <property type="evidence" value="ECO:0007669"/>
    <property type="project" value="InterPro"/>
</dbReference>
<feature type="domain" description="Integrase catalytic" evidence="1">
    <location>
        <begin position="1"/>
        <end position="161"/>
    </location>
</feature>
<evidence type="ECO:0000313" key="3">
    <source>
        <dbReference type="RefSeq" id="XP_021297798.1"/>
    </source>
</evidence>
<dbReference type="InterPro" id="IPR001584">
    <property type="entry name" value="Integrase_cat-core"/>
</dbReference>
<keyword evidence="2" id="KW-1185">Reference proteome</keyword>